<gene>
    <name evidence="4" type="primary">filE</name>
    <name evidence="4" type="ORF">QTA56_05945</name>
</gene>
<feature type="chain" id="PRO_5046279949" evidence="2">
    <location>
        <begin position="30"/>
        <end position="368"/>
    </location>
</feature>
<reference evidence="4" key="1">
    <citation type="submission" date="2023-06" db="EMBL/GenBank/DDBJ databases">
        <title>Two novel species of Acinetobacter isolated from motorbike repairing workshop in Vietnam.</title>
        <authorList>
            <person name="Le N.T.T."/>
        </authorList>
    </citation>
    <scope>NUCLEOTIDE SEQUENCE</scope>
    <source>
        <strain evidence="4">VNH17</strain>
    </source>
</reference>
<protein>
    <submittedName>
        <fullName evidence="4">Pilus assembly protein FilE</fullName>
    </submittedName>
</protein>
<evidence type="ECO:0000313" key="5">
    <source>
        <dbReference type="Proteomes" id="UP001168524"/>
    </source>
</evidence>
<keyword evidence="5" id="KW-1185">Reference proteome</keyword>
<evidence type="ECO:0000256" key="2">
    <source>
        <dbReference type="SAM" id="SignalP"/>
    </source>
</evidence>
<dbReference type="NCBIfam" id="NF033645">
    <property type="entry name" value="pilus_FilE"/>
    <property type="match status" value="1"/>
</dbReference>
<feature type="region of interest" description="Disordered" evidence="1">
    <location>
        <begin position="114"/>
        <end position="140"/>
    </location>
</feature>
<feature type="domain" description="FilE C-terminal" evidence="3">
    <location>
        <begin position="203"/>
        <end position="368"/>
    </location>
</feature>
<dbReference type="EMBL" id="JAUDZE010000002">
    <property type="protein sequence ID" value="MDN0013785.1"/>
    <property type="molecule type" value="Genomic_DNA"/>
</dbReference>
<sequence>MQKKRIQYSALVVSVFCIMGTTSSSAVYADGFYTIIGPDGRPMIVPKKLDSQQAKAVGQPKMVKPLKQAQVEQTQNNDTQAQIAPPLQKAVKISAGNAERSTVIPKLVLEEQKKGGGSLKQQPSTLSQIQSATQSGEEQDQANAFTQIDGIEYVNSEYLEDQEFNLDSKKRFYSMPDGTGRFETIERKKGISRSVLDKVMNRTQQTNAPIVLATSYVRLSEQDLASAFESDRCFLQNYTKKIKTLTPQKEVGLWPRKPLKEKFEYELVQLDSAIQYIQVESYSSSNGKPVYYWPLVIFLDEAGCIQEGVSGFKNNLTVATVLQHSAIQGVIKVPARASYLMMTPLASAVDVPEQELSNQGQIKLSVLQ</sequence>
<organism evidence="4 5">
    <name type="scientific">Acinetobacter thutiue</name>
    <dbReference type="NCBI Taxonomy" id="2998078"/>
    <lineage>
        <taxon>Bacteria</taxon>
        <taxon>Pseudomonadati</taxon>
        <taxon>Pseudomonadota</taxon>
        <taxon>Gammaproteobacteria</taxon>
        <taxon>Moraxellales</taxon>
        <taxon>Moraxellaceae</taxon>
        <taxon>Acinetobacter</taxon>
    </lineage>
</organism>
<dbReference type="InterPro" id="IPR049782">
    <property type="entry name" value="FilE-like"/>
</dbReference>
<evidence type="ECO:0000313" key="4">
    <source>
        <dbReference type="EMBL" id="MDN0013785.1"/>
    </source>
</evidence>
<proteinExistence type="predicted"/>
<feature type="compositionally biased region" description="Polar residues" evidence="1">
    <location>
        <begin position="119"/>
        <end position="140"/>
    </location>
</feature>
<accession>A0ABT7WM81</accession>
<dbReference type="InterPro" id="IPR055226">
    <property type="entry name" value="FilE_C"/>
</dbReference>
<dbReference type="Pfam" id="PF22881">
    <property type="entry name" value="FilE_C"/>
    <property type="match status" value="1"/>
</dbReference>
<keyword evidence="2" id="KW-0732">Signal</keyword>
<dbReference type="Proteomes" id="UP001168524">
    <property type="component" value="Unassembled WGS sequence"/>
</dbReference>
<name>A0ABT7WM81_9GAMM</name>
<feature type="signal peptide" evidence="2">
    <location>
        <begin position="1"/>
        <end position="29"/>
    </location>
</feature>
<evidence type="ECO:0000259" key="3">
    <source>
        <dbReference type="Pfam" id="PF22881"/>
    </source>
</evidence>
<comment type="caution">
    <text evidence="4">The sequence shown here is derived from an EMBL/GenBank/DDBJ whole genome shotgun (WGS) entry which is preliminary data.</text>
</comment>
<evidence type="ECO:0000256" key="1">
    <source>
        <dbReference type="SAM" id="MobiDB-lite"/>
    </source>
</evidence>